<dbReference type="Proteomes" id="UP001157126">
    <property type="component" value="Unassembled WGS sequence"/>
</dbReference>
<evidence type="ECO:0000313" key="4">
    <source>
        <dbReference type="EMBL" id="GMA39949.1"/>
    </source>
</evidence>
<dbReference type="CDD" id="cd00995">
    <property type="entry name" value="PBP2_NikA_DppA_OppA_like"/>
    <property type="match status" value="1"/>
</dbReference>
<dbReference type="Pfam" id="PF00496">
    <property type="entry name" value="SBP_bac_5"/>
    <property type="match status" value="1"/>
</dbReference>
<gene>
    <name evidence="4" type="ORF">GCM10025883_19940</name>
</gene>
<dbReference type="SUPFAM" id="SSF53850">
    <property type="entry name" value="Periplasmic binding protein-like II"/>
    <property type="match status" value="1"/>
</dbReference>
<keyword evidence="2" id="KW-0732">Signal</keyword>
<dbReference type="InterPro" id="IPR039424">
    <property type="entry name" value="SBP_5"/>
</dbReference>
<evidence type="ECO:0000259" key="3">
    <source>
        <dbReference type="Pfam" id="PF00496"/>
    </source>
</evidence>
<dbReference type="RefSeq" id="WP_284303736.1">
    <property type="nucleotide sequence ID" value="NZ_BSUO01000001.1"/>
</dbReference>
<evidence type="ECO:0000313" key="5">
    <source>
        <dbReference type="Proteomes" id="UP001157126"/>
    </source>
</evidence>
<comment type="caution">
    <text evidence="4">The sequence shown here is derived from an EMBL/GenBank/DDBJ whole genome shotgun (WGS) entry which is preliminary data.</text>
</comment>
<feature type="domain" description="Solute-binding protein family 5" evidence="3">
    <location>
        <begin position="89"/>
        <end position="476"/>
    </location>
</feature>
<accession>A0ABQ6IR67</accession>
<dbReference type="Gene3D" id="3.40.190.10">
    <property type="entry name" value="Periplasmic binding protein-like II"/>
    <property type="match status" value="1"/>
</dbReference>
<dbReference type="EMBL" id="BSUO01000001">
    <property type="protein sequence ID" value="GMA39949.1"/>
    <property type="molecule type" value="Genomic_DNA"/>
</dbReference>
<dbReference type="PROSITE" id="PS51257">
    <property type="entry name" value="PROKAR_LIPOPROTEIN"/>
    <property type="match status" value="1"/>
</dbReference>
<organism evidence="4 5">
    <name type="scientific">Mobilicoccus caccae</name>
    <dbReference type="NCBI Taxonomy" id="1859295"/>
    <lineage>
        <taxon>Bacteria</taxon>
        <taxon>Bacillati</taxon>
        <taxon>Actinomycetota</taxon>
        <taxon>Actinomycetes</taxon>
        <taxon>Micrococcales</taxon>
        <taxon>Dermatophilaceae</taxon>
        <taxon>Mobilicoccus</taxon>
    </lineage>
</organism>
<dbReference type="Gene3D" id="3.10.105.10">
    <property type="entry name" value="Dipeptide-binding Protein, Domain 3"/>
    <property type="match status" value="1"/>
</dbReference>
<feature type="region of interest" description="Disordered" evidence="1">
    <location>
        <begin position="156"/>
        <end position="177"/>
    </location>
</feature>
<feature type="signal peptide" evidence="2">
    <location>
        <begin position="1"/>
        <end position="20"/>
    </location>
</feature>
<keyword evidence="5" id="KW-1185">Reference proteome</keyword>
<evidence type="ECO:0000256" key="1">
    <source>
        <dbReference type="SAM" id="MobiDB-lite"/>
    </source>
</evidence>
<sequence length="555" mass="59675">MHLKTRAALVAGLSATALLAACGGGGGGQQGGGGGDATGDGAAGGEITVRGCQPQNPLIGGDTGESCGHDIVELFAATLFRYNPETGAPEKDIAESVESSDNQTFTVKIKPGYKFHDGTEVKAKNFVDAWNYTAYGPNAQYLAYFMEPIVGFADVSSEDPDSDGPKEAPKPKSETMSGLKVVDDHTFTIQTTEPVSNLPVRLGYTAFAPQPDAFFANPEEFAKKPVGAGPYQVESYDQGRQAVLTKFADFSGERGGNVDKITFRIYQDSEAAYNDLLAGNLDVIDEIPSSALVAKKYQSDLPERFEQKAYPAIQTVTFAPDKVSPDYANPKVRQAISMAIDRQKIIDDQFDGARQPADGWVAPGVEGYKAGTCGEFCTYNPEKAKQLLQEAGGFDGKLTISYNADSAHKAWVTATCNSIRGALGVDCVATPVTDFATFRDQIGAGKMKGMFRSGWIADYPHIENFLTPMYAKGASSNDNKYDNPEFDKALVEAGKAQGEQSLQKYQEAEQMLAQDMPAIPMWYYTATIGWSEKVENVQVNAANGRPDLLAVTVKQ</sequence>
<dbReference type="InterPro" id="IPR030678">
    <property type="entry name" value="Peptide/Ni-bd"/>
</dbReference>
<feature type="compositionally biased region" description="Basic and acidic residues" evidence="1">
    <location>
        <begin position="163"/>
        <end position="173"/>
    </location>
</feature>
<evidence type="ECO:0000256" key="2">
    <source>
        <dbReference type="SAM" id="SignalP"/>
    </source>
</evidence>
<dbReference type="Gene3D" id="3.90.76.10">
    <property type="entry name" value="Dipeptide-binding Protein, Domain 1"/>
    <property type="match status" value="1"/>
</dbReference>
<feature type="chain" id="PRO_5046614339" evidence="2">
    <location>
        <begin position="21"/>
        <end position="555"/>
    </location>
</feature>
<protein>
    <submittedName>
        <fullName evidence="4">Peptide ABC transporter substrate-binding protein</fullName>
    </submittedName>
</protein>
<reference evidence="5" key="1">
    <citation type="journal article" date="2019" name="Int. J. Syst. Evol. Microbiol.">
        <title>The Global Catalogue of Microorganisms (GCM) 10K type strain sequencing project: providing services to taxonomists for standard genome sequencing and annotation.</title>
        <authorList>
            <consortium name="The Broad Institute Genomics Platform"/>
            <consortium name="The Broad Institute Genome Sequencing Center for Infectious Disease"/>
            <person name="Wu L."/>
            <person name="Ma J."/>
        </authorList>
    </citation>
    <scope>NUCLEOTIDE SEQUENCE [LARGE SCALE GENOMIC DNA]</scope>
    <source>
        <strain evidence="5">NBRC 113072</strain>
    </source>
</reference>
<dbReference type="PANTHER" id="PTHR30290">
    <property type="entry name" value="PERIPLASMIC BINDING COMPONENT OF ABC TRANSPORTER"/>
    <property type="match status" value="1"/>
</dbReference>
<proteinExistence type="predicted"/>
<dbReference type="InterPro" id="IPR000914">
    <property type="entry name" value="SBP_5_dom"/>
</dbReference>
<name>A0ABQ6IR67_9MICO</name>
<dbReference type="PIRSF" id="PIRSF002741">
    <property type="entry name" value="MppA"/>
    <property type="match status" value="1"/>
</dbReference>
<dbReference type="PANTHER" id="PTHR30290:SF83">
    <property type="entry name" value="ABC TRANSPORTER SUBSTRATE-BINDING PROTEIN"/>
    <property type="match status" value="1"/>
</dbReference>